<feature type="compositionally biased region" description="Low complexity" evidence="2">
    <location>
        <begin position="198"/>
        <end position="207"/>
    </location>
</feature>
<feature type="compositionally biased region" description="Polar residues" evidence="2">
    <location>
        <begin position="93"/>
        <end position="103"/>
    </location>
</feature>
<keyword evidence="4" id="KW-1185">Reference proteome</keyword>
<feature type="compositionally biased region" description="Basic and acidic residues" evidence="2">
    <location>
        <begin position="57"/>
        <end position="77"/>
    </location>
</feature>
<evidence type="ECO:0000256" key="1">
    <source>
        <dbReference type="SAM" id="Coils"/>
    </source>
</evidence>
<feature type="coiled-coil region" evidence="1">
    <location>
        <begin position="207"/>
        <end position="234"/>
    </location>
</feature>
<evidence type="ECO:0000313" key="4">
    <source>
        <dbReference type="Proteomes" id="UP001370758"/>
    </source>
</evidence>
<dbReference type="EMBL" id="JAVHJL010000006">
    <property type="protein sequence ID" value="KAK6501252.1"/>
    <property type="molecule type" value="Genomic_DNA"/>
</dbReference>
<organism evidence="3 4">
    <name type="scientific">Arthrobotrys musiformis</name>
    <dbReference type="NCBI Taxonomy" id="47236"/>
    <lineage>
        <taxon>Eukaryota</taxon>
        <taxon>Fungi</taxon>
        <taxon>Dikarya</taxon>
        <taxon>Ascomycota</taxon>
        <taxon>Pezizomycotina</taxon>
        <taxon>Orbiliomycetes</taxon>
        <taxon>Orbiliales</taxon>
        <taxon>Orbiliaceae</taxon>
        <taxon>Arthrobotrys</taxon>
    </lineage>
</organism>
<feature type="region of interest" description="Disordered" evidence="2">
    <location>
        <begin position="1"/>
        <end position="207"/>
    </location>
</feature>
<dbReference type="Proteomes" id="UP001370758">
    <property type="component" value="Unassembled WGS sequence"/>
</dbReference>
<feature type="compositionally biased region" description="Basic and acidic residues" evidence="2">
    <location>
        <begin position="20"/>
        <end position="43"/>
    </location>
</feature>
<sequence length="630" mass="70837">MIAGMLNYSDKSQKGTSDVGVKDELEGGIHLDPESAPKNDLFDRNIGSGYSQATREISTRGLERRQRLQRQSMRDHASGSPPPDPASRRKPGQITTESLTSRGYGQELKSYDKTSAPPSPSEIGTYTPEGDDELPSHIRSDDTRANVASSPKLGSKRPASENASATTLADSCSYQNSSQSRSRGYSQRSTSEGKDALNQVPQHQNPHQNHTLALRMANNEISRLRLELDKATDAHLAALKRKSAQEDENERFRARMQQKHSDLQYALEESYRSETRLMSELQSLKKKYQNTEEEIGKLQRTELAKLHRRDIYMDETAQDALRDCVHTKIEAISRQSFRKISWKDVEAKLAATGVDVNISFPEHIAQYSDWPTNMWQKIRNSPDFNLCIIADALIYRILTKEFFKNPFFRAGESPELKEMLGHVYLQGLEVNITAAKVWKAKTAGLFKEIEASNLKNQALTTPPDGQRVLPPDLATVAARIQGFLIDAVNLRPGNPASDIEASRLRGKVDELVAASAHLAEDWHSREFRFEVIDLDWLGGHKIEWGSENAGKYLQPLGNRNMEENTRYQVTAVIVPGFIRYERGDVEGSEIEVVWEKASVLLSEVLPYEIAPPIQQKYGKFDPDERMGGVN</sequence>
<name>A0AAV9W4X8_9PEZI</name>
<evidence type="ECO:0000313" key="3">
    <source>
        <dbReference type="EMBL" id="KAK6501252.1"/>
    </source>
</evidence>
<accession>A0AAV9W4X8</accession>
<feature type="compositionally biased region" description="Low complexity" evidence="2">
    <location>
        <begin position="171"/>
        <end position="190"/>
    </location>
</feature>
<reference evidence="3 4" key="1">
    <citation type="submission" date="2023-08" db="EMBL/GenBank/DDBJ databases">
        <authorList>
            <person name="Palmer J.M."/>
        </authorList>
    </citation>
    <scope>NUCLEOTIDE SEQUENCE [LARGE SCALE GENOMIC DNA]</scope>
    <source>
        <strain evidence="3 4">TWF481</strain>
    </source>
</reference>
<dbReference type="AlphaFoldDB" id="A0AAV9W4X8"/>
<comment type="caution">
    <text evidence="3">The sequence shown here is derived from an EMBL/GenBank/DDBJ whole genome shotgun (WGS) entry which is preliminary data.</text>
</comment>
<gene>
    <name evidence="3" type="ORF">TWF481_009093</name>
</gene>
<feature type="coiled-coil region" evidence="1">
    <location>
        <begin position="274"/>
        <end position="301"/>
    </location>
</feature>
<feature type="compositionally biased region" description="Basic and acidic residues" evidence="2">
    <location>
        <begin position="134"/>
        <end position="144"/>
    </location>
</feature>
<proteinExistence type="predicted"/>
<protein>
    <submittedName>
        <fullName evidence="3">Uncharacterized protein</fullName>
    </submittedName>
</protein>
<keyword evidence="1" id="KW-0175">Coiled coil</keyword>
<evidence type="ECO:0000256" key="2">
    <source>
        <dbReference type="SAM" id="MobiDB-lite"/>
    </source>
</evidence>
<feature type="compositionally biased region" description="Polar residues" evidence="2">
    <location>
        <begin position="161"/>
        <end position="170"/>
    </location>
</feature>